<keyword evidence="2" id="KW-1185">Reference proteome</keyword>
<name>A0AA38FK60_TAXCH</name>
<feature type="non-terminal residue" evidence="1">
    <location>
        <position position="59"/>
    </location>
</feature>
<gene>
    <name evidence="1" type="ORF">KI387_009715</name>
</gene>
<dbReference type="EMBL" id="JAHRHJ020000008">
    <property type="protein sequence ID" value="KAH9305311.1"/>
    <property type="molecule type" value="Genomic_DNA"/>
</dbReference>
<feature type="non-terminal residue" evidence="1">
    <location>
        <position position="1"/>
    </location>
</feature>
<reference evidence="1 2" key="1">
    <citation type="journal article" date="2021" name="Nat. Plants">
        <title>The Taxus genome provides insights into paclitaxel biosynthesis.</title>
        <authorList>
            <person name="Xiong X."/>
            <person name="Gou J."/>
            <person name="Liao Q."/>
            <person name="Li Y."/>
            <person name="Zhou Q."/>
            <person name="Bi G."/>
            <person name="Li C."/>
            <person name="Du R."/>
            <person name="Wang X."/>
            <person name="Sun T."/>
            <person name="Guo L."/>
            <person name="Liang H."/>
            <person name="Lu P."/>
            <person name="Wu Y."/>
            <person name="Zhang Z."/>
            <person name="Ro D.K."/>
            <person name="Shang Y."/>
            <person name="Huang S."/>
            <person name="Yan J."/>
        </authorList>
    </citation>
    <scope>NUCLEOTIDE SEQUENCE [LARGE SCALE GENOMIC DNA]</scope>
    <source>
        <strain evidence="1">Ta-2019</strain>
    </source>
</reference>
<sequence>IMYPSRKEKYFLSARVLYTGKATSERGNLQVTLPHTRPSEVVPRQPVGMEYAWDVDKLV</sequence>
<comment type="caution">
    <text evidence="1">The sequence shown here is derived from an EMBL/GenBank/DDBJ whole genome shotgun (WGS) entry which is preliminary data.</text>
</comment>
<accession>A0AA38FK60</accession>
<evidence type="ECO:0000313" key="2">
    <source>
        <dbReference type="Proteomes" id="UP000824469"/>
    </source>
</evidence>
<organism evidence="1 2">
    <name type="scientific">Taxus chinensis</name>
    <name type="common">Chinese yew</name>
    <name type="synonym">Taxus wallichiana var. chinensis</name>
    <dbReference type="NCBI Taxonomy" id="29808"/>
    <lineage>
        <taxon>Eukaryota</taxon>
        <taxon>Viridiplantae</taxon>
        <taxon>Streptophyta</taxon>
        <taxon>Embryophyta</taxon>
        <taxon>Tracheophyta</taxon>
        <taxon>Spermatophyta</taxon>
        <taxon>Pinopsida</taxon>
        <taxon>Pinidae</taxon>
        <taxon>Conifers II</taxon>
        <taxon>Cupressales</taxon>
        <taxon>Taxaceae</taxon>
        <taxon>Taxus</taxon>
    </lineage>
</organism>
<evidence type="ECO:0000313" key="1">
    <source>
        <dbReference type="EMBL" id="KAH9305311.1"/>
    </source>
</evidence>
<proteinExistence type="predicted"/>
<protein>
    <submittedName>
        <fullName evidence="1">Uncharacterized protein</fullName>
    </submittedName>
</protein>
<dbReference type="Proteomes" id="UP000824469">
    <property type="component" value="Unassembled WGS sequence"/>
</dbReference>
<dbReference type="AlphaFoldDB" id="A0AA38FK60"/>